<dbReference type="Proteomes" id="UP000196475">
    <property type="component" value="Unassembled WGS sequence"/>
</dbReference>
<keyword evidence="1" id="KW-0472">Membrane</keyword>
<dbReference type="AlphaFoldDB" id="A0A1Y3PMN0"/>
<organism evidence="2 3">
    <name type="scientific">Bacillus thermozeamaize</name>
    <dbReference type="NCBI Taxonomy" id="230954"/>
    <lineage>
        <taxon>Bacteria</taxon>
        <taxon>Bacillati</taxon>
        <taxon>Bacillota</taxon>
        <taxon>Bacilli</taxon>
        <taxon>Bacillales</taxon>
        <taxon>Bacillaceae</taxon>
        <taxon>Bacillus</taxon>
    </lineage>
</organism>
<name>A0A1Y3PMN0_9BACI</name>
<accession>A0A1Y3PMN0</accession>
<sequence>MRFKFKKTRCSEFLLENEKSQKIIEDLSELISYELSVITDLNVKVDDEIFRIQSKGKDSIEKYFILSECSGFIHATNNDKDVFQGVVQKLHSKGISLSKKNIRYMDKLINRRIEHYDRLIARIYNINSVIAVGVVAGLISWFLTPIDTLTNQSTIIDILIKMLPFAAILIFLVPIIMSNKQNRHLILQTKYLRLIQTFLDYYDKNVTTKNGP</sequence>
<evidence type="ECO:0000313" key="3">
    <source>
        <dbReference type="Proteomes" id="UP000196475"/>
    </source>
</evidence>
<feature type="transmembrane region" description="Helical" evidence="1">
    <location>
        <begin position="119"/>
        <end position="143"/>
    </location>
</feature>
<proteinExistence type="predicted"/>
<evidence type="ECO:0000313" key="2">
    <source>
        <dbReference type="EMBL" id="OUM88655.1"/>
    </source>
</evidence>
<protein>
    <submittedName>
        <fullName evidence="2">Uncharacterized protein</fullName>
    </submittedName>
</protein>
<comment type="caution">
    <text evidence="2">The sequence shown here is derived from an EMBL/GenBank/DDBJ whole genome shotgun (WGS) entry which is preliminary data.</text>
</comment>
<evidence type="ECO:0000256" key="1">
    <source>
        <dbReference type="SAM" id="Phobius"/>
    </source>
</evidence>
<gene>
    <name evidence="2" type="ORF">BAA01_03215</name>
</gene>
<reference evidence="3" key="1">
    <citation type="submission" date="2016-06" db="EMBL/GenBank/DDBJ databases">
        <authorList>
            <person name="Nascimento L."/>
            <person name="Pereira R.V."/>
            <person name="Martins L.F."/>
            <person name="Quaggio R.B."/>
            <person name="Silva A.M."/>
            <person name="Setubal J.C."/>
        </authorList>
    </citation>
    <scope>NUCLEOTIDE SEQUENCE [LARGE SCALE GENOMIC DNA]</scope>
</reference>
<dbReference type="EMBL" id="LZRT01000058">
    <property type="protein sequence ID" value="OUM88655.1"/>
    <property type="molecule type" value="Genomic_DNA"/>
</dbReference>
<feature type="transmembrane region" description="Helical" evidence="1">
    <location>
        <begin position="155"/>
        <end position="177"/>
    </location>
</feature>
<keyword evidence="1" id="KW-1133">Transmembrane helix</keyword>
<keyword evidence="1" id="KW-0812">Transmembrane</keyword>